<name>A0ABD3REP6_9STRA</name>
<dbReference type="EMBL" id="JALLPB020000257">
    <property type="protein sequence ID" value="KAL3811494.1"/>
    <property type="molecule type" value="Genomic_DNA"/>
</dbReference>
<protein>
    <submittedName>
        <fullName evidence="2">Uncharacterized protein</fullName>
    </submittedName>
</protein>
<keyword evidence="3" id="KW-1185">Reference proteome</keyword>
<feature type="compositionally biased region" description="Basic and acidic residues" evidence="1">
    <location>
        <begin position="154"/>
        <end position="170"/>
    </location>
</feature>
<sequence>MQTNKTVLSEMPKRSAGTVSERGIKTGWGGEEKRWKKKKSIVEESKVKHAPTSATNKTNATMLTQIHKNNGELSDMQTKAEVESKILERRTQSVVLDGGIEMKGRNEKRWSGKKNSKSVTIVKGTKIKHAPTTTTKRNDAKNLLTRLKWKNQHTLKDASVENKTPEEKPFPLENLPPLLAKEGAKSQTSFSMPFRPPRSLDL</sequence>
<evidence type="ECO:0000313" key="2">
    <source>
        <dbReference type="EMBL" id="KAL3811494.1"/>
    </source>
</evidence>
<proteinExistence type="predicted"/>
<comment type="caution">
    <text evidence="2">The sequence shown here is derived from an EMBL/GenBank/DDBJ whole genome shotgun (WGS) entry which is preliminary data.</text>
</comment>
<gene>
    <name evidence="2" type="ORF">ACHAXA_004402</name>
</gene>
<evidence type="ECO:0000313" key="3">
    <source>
        <dbReference type="Proteomes" id="UP001530377"/>
    </source>
</evidence>
<feature type="region of interest" description="Disordered" evidence="1">
    <location>
        <begin position="152"/>
        <end position="202"/>
    </location>
</feature>
<feature type="region of interest" description="Disordered" evidence="1">
    <location>
        <begin position="1"/>
        <end position="59"/>
    </location>
</feature>
<dbReference type="Proteomes" id="UP001530377">
    <property type="component" value="Unassembled WGS sequence"/>
</dbReference>
<feature type="compositionally biased region" description="Basic and acidic residues" evidence="1">
    <location>
        <begin position="30"/>
        <end position="47"/>
    </location>
</feature>
<evidence type="ECO:0000256" key="1">
    <source>
        <dbReference type="SAM" id="MobiDB-lite"/>
    </source>
</evidence>
<dbReference type="AlphaFoldDB" id="A0ABD3REP6"/>
<accession>A0ABD3REP6</accession>
<organism evidence="2 3">
    <name type="scientific">Cyclostephanos tholiformis</name>
    <dbReference type="NCBI Taxonomy" id="382380"/>
    <lineage>
        <taxon>Eukaryota</taxon>
        <taxon>Sar</taxon>
        <taxon>Stramenopiles</taxon>
        <taxon>Ochrophyta</taxon>
        <taxon>Bacillariophyta</taxon>
        <taxon>Coscinodiscophyceae</taxon>
        <taxon>Thalassiosirophycidae</taxon>
        <taxon>Stephanodiscales</taxon>
        <taxon>Stephanodiscaceae</taxon>
        <taxon>Cyclostephanos</taxon>
    </lineage>
</organism>
<reference evidence="2 3" key="1">
    <citation type="submission" date="2024-10" db="EMBL/GenBank/DDBJ databases">
        <title>Updated reference genomes for cyclostephanoid diatoms.</title>
        <authorList>
            <person name="Roberts W.R."/>
            <person name="Alverson A.J."/>
        </authorList>
    </citation>
    <scope>NUCLEOTIDE SEQUENCE [LARGE SCALE GENOMIC DNA]</scope>
    <source>
        <strain evidence="2 3">AJA228-03</strain>
    </source>
</reference>